<keyword evidence="3" id="KW-1185">Reference proteome</keyword>
<feature type="compositionally biased region" description="Polar residues" evidence="1">
    <location>
        <begin position="66"/>
        <end position="77"/>
    </location>
</feature>
<evidence type="ECO:0000313" key="3">
    <source>
        <dbReference type="Proteomes" id="UP001642484"/>
    </source>
</evidence>
<evidence type="ECO:0008006" key="4">
    <source>
        <dbReference type="Google" id="ProtNLM"/>
    </source>
</evidence>
<gene>
    <name evidence="2" type="ORF">CCMP2556_LOCUS19918</name>
</gene>
<feature type="compositionally biased region" description="Basic and acidic residues" evidence="1">
    <location>
        <begin position="174"/>
        <end position="188"/>
    </location>
</feature>
<organism evidence="2 3">
    <name type="scientific">Durusdinium trenchii</name>
    <dbReference type="NCBI Taxonomy" id="1381693"/>
    <lineage>
        <taxon>Eukaryota</taxon>
        <taxon>Sar</taxon>
        <taxon>Alveolata</taxon>
        <taxon>Dinophyceae</taxon>
        <taxon>Suessiales</taxon>
        <taxon>Symbiodiniaceae</taxon>
        <taxon>Durusdinium</taxon>
    </lineage>
</organism>
<feature type="region of interest" description="Disordered" evidence="1">
    <location>
        <begin position="105"/>
        <end position="221"/>
    </location>
</feature>
<evidence type="ECO:0000313" key="2">
    <source>
        <dbReference type="EMBL" id="CAK9035456.1"/>
    </source>
</evidence>
<dbReference type="Proteomes" id="UP001642484">
    <property type="component" value="Unassembled WGS sequence"/>
</dbReference>
<accession>A0ABP0L8H5</accession>
<evidence type="ECO:0000256" key="1">
    <source>
        <dbReference type="SAM" id="MobiDB-lite"/>
    </source>
</evidence>
<feature type="region of interest" description="Disordered" evidence="1">
    <location>
        <begin position="66"/>
        <end position="92"/>
    </location>
</feature>
<sequence>MFAEPPEGKPPVGDKAHAQAGKPGEGGVESKGLQKLGEIISGHLGVEKALELPRLEVAFEDTVSLLTPHSTRPNRASSAEDKVGAALPKADNASNVAAAMAVVGNSSSSAAAAPPQKQNSQDSAMFLASEAGGSQEGSPSPMKRPSSGSGPAVKKRPSAASLPAEPSPQKKPATKRDPPDSESVKPADSEPGPSCRKKPATKRDPPELVEPAESGEQPVIVQHDDWEVKTFLRKTGAMAGQPWRIFTHLPTGEKHKSLRSARAAGYTDPDP</sequence>
<proteinExistence type="predicted"/>
<feature type="region of interest" description="Disordered" evidence="1">
    <location>
        <begin position="1"/>
        <end position="31"/>
    </location>
</feature>
<name>A0ABP0L8H5_9DINO</name>
<feature type="region of interest" description="Disordered" evidence="1">
    <location>
        <begin position="252"/>
        <end position="271"/>
    </location>
</feature>
<comment type="caution">
    <text evidence="2">The sequence shown here is derived from an EMBL/GenBank/DDBJ whole genome shotgun (WGS) entry which is preliminary data.</text>
</comment>
<reference evidence="2 3" key="1">
    <citation type="submission" date="2024-02" db="EMBL/GenBank/DDBJ databases">
        <authorList>
            <person name="Chen Y."/>
            <person name="Shah S."/>
            <person name="Dougan E. K."/>
            <person name="Thang M."/>
            <person name="Chan C."/>
        </authorList>
    </citation>
    <scope>NUCLEOTIDE SEQUENCE [LARGE SCALE GENOMIC DNA]</scope>
</reference>
<dbReference type="EMBL" id="CAXAMN010011503">
    <property type="protein sequence ID" value="CAK9035456.1"/>
    <property type="molecule type" value="Genomic_DNA"/>
</dbReference>
<protein>
    <recommendedName>
        <fullName evidence="4">MBD domain-containing protein</fullName>
    </recommendedName>
</protein>